<evidence type="ECO:0000259" key="2">
    <source>
        <dbReference type="Pfam" id="PF01408"/>
    </source>
</evidence>
<name>A0A1F6C711_HANXR</name>
<reference evidence="4 5" key="1">
    <citation type="journal article" date="2016" name="Nat. Commun.">
        <title>Thousands of microbial genomes shed light on interconnected biogeochemical processes in an aquifer system.</title>
        <authorList>
            <person name="Anantharaman K."/>
            <person name="Brown C.T."/>
            <person name="Hug L.A."/>
            <person name="Sharon I."/>
            <person name="Castelle C.J."/>
            <person name="Probst A.J."/>
            <person name="Thomas B.C."/>
            <person name="Singh A."/>
            <person name="Wilkins M.J."/>
            <person name="Karaoz U."/>
            <person name="Brodie E.L."/>
            <person name="Williams K.H."/>
            <person name="Hubbard S.S."/>
            <person name="Banfield J.F."/>
        </authorList>
    </citation>
    <scope>NUCLEOTIDE SEQUENCE [LARGE SCALE GENOMIC DNA]</scope>
    <source>
        <strain evidence="5">RIFCSPLOWO2_12_FULL_64_10</strain>
    </source>
</reference>
<accession>A0A1F6C711</accession>
<proteinExistence type="predicted"/>
<dbReference type="InterPro" id="IPR050463">
    <property type="entry name" value="Gfo/Idh/MocA_oxidrdct_glycsds"/>
</dbReference>
<dbReference type="Proteomes" id="UP000178606">
    <property type="component" value="Unassembled WGS sequence"/>
</dbReference>
<dbReference type="Gene3D" id="3.40.50.720">
    <property type="entry name" value="NAD(P)-binding Rossmann-like Domain"/>
    <property type="match status" value="1"/>
</dbReference>
<evidence type="ECO:0000256" key="1">
    <source>
        <dbReference type="ARBA" id="ARBA00023002"/>
    </source>
</evidence>
<dbReference type="SUPFAM" id="SSF51735">
    <property type="entry name" value="NAD(P)-binding Rossmann-fold domains"/>
    <property type="match status" value="1"/>
</dbReference>
<feature type="domain" description="GFO/IDH/MocA-like oxidoreductase" evidence="3">
    <location>
        <begin position="158"/>
        <end position="241"/>
    </location>
</feature>
<dbReference type="SUPFAM" id="SSF55347">
    <property type="entry name" value="Glyceraldehyde-3-phosphate dehydrogenase-like, C-terminal domain"/>
    <property type="match status" value="1"/>
</dbReference>
<keyword evidence="1" id="KW-0560">Oxidoreductase</keyword>
<dbReference type="InterPro" id="IPR000683">
    <property type="entry name" value="Gfo/Idh/MocA-like_OxRdtase_N"/>
</dbReference>
<evidence type="ECO:0000313" key="5">
    <source>
        <dbReference type="Proteomes" id="UP000178606"/>
    </source>
</evidence>
<sequence>MSEFRAGVIGCGSMGRAHARGYLKVPGCRVVAGVEVDPERSKKFVEISGAGRMYTDYREMLEKETLDLVSVCTWPTTHCEITTAAAERRPRGIICEKPLCVTLSEADRMLEVCQRNHVPLATGHQHRYDAQAILAKEWIDAGRIGDPVMFWGHCSLDLMNNGTHVVDLLHYFNGDRPARWVMGQIDCRSRAKGRANHPDMVVEDMGIGEVRYANGLRATVELGAFAPQAYQFHLFGTEGMIDVNPPGGPPVRLLSSGGKGWETPEVQQPIDATYLKIIEFVKAVDEGREPACSGLIGRQILEVLIGVFESSRRRALIELPVQARDFPLRTMLEEGLV</sequence>
<dbReference type="InterPro" id="IPR036291">
    <property type="entry name" value="NAD(P)-bd_dom_sf"/>
</dbReference>
<gene>
    <name evidence="4" type="ORF">A3F84_11290</name>
</gene>
<dbReference type="Pfam" id="PF22725">
    <property type="entry name" value="GFO_IDH_MocA_C3"/>
    <property type="match status" value="1"/>
</dbReference>
<dbReference type="PANTHER" id="PTHR43818">
    <property type="entry name" value="BCDNA.GH03377"/>
    <property type="match status" value="1"/>
</dbReference>
<dbReference type="GO" id="GO:0000166">
    <property type="term" value="F:nucleotide binding"/>
    <property type="evidence" value="ECO:0007669"/>
    <property type="project" value="InterPro"/>
</dbReference>
<comment type="caution">
    <text evidence="4">The sequence shown here is derived from an EMBL/GenBank/DDBJ whole genome shotgun (WGS) entry which is preliminary data.</text>
</comment>
<feature type="domain" description="Gfo/Idh/MocA-like oxidoreductase N-terminal" evidence="2">
    <location>
        <begin position="4"/>
        <end position="124"/>
    </location>
</feature>
<dbReference type="Gene3D" id="3.30.360.10">
    <property type="entry name" value="Dihydrodipicolinate Reductase, domain 2"/>
    <property type="match status" value="1"/>
</dbReference>
<evidence type="ECO:0008006" key="6">
    <source>
        <dbReference type="Google" id="ProtNLM"/>
    </source>
</evidence>
<dbReference type="AlphaFoldDB" id="A0A1F6C711"/>
<protein>
    <recommendedName>
        <fullName evidence="6">Gfo/Idh/MocA-like oxidoreductase N-terminal domain-containing protein</fullName>
    </recommendedName>
</protein>
<evidence type="ECO:0000259" key="3">
    <source>
        <dbReference type="Pfam" id="PF22725"/>
    </source>
</evidence>
<dbReference type="EMBL" id="MFKF01000393">
    <property type="protein sequence ID" value="OGG44908.1"/>
    <property type="molecule type" value="Genomic_DNA"/>
</dbReference>
<dbReference type="Pfam" id="PF01408">
    <property type="entry name" value="GFO_IDH_MocA"/>
    <property type="match status" value="1"/>
</dbReference>
<dbReference type="InterPro" id="IPR055170">
    <property type="entry name" value="GFO_IDH_MocA-like_dom"/>
</dbReference>
<evidence type="ECO:0000313" key="4">
    <source>
        <dbReference type="EMBL" id="OGG44908.1"/>
    </source>
</evidence>
<dbReference type="PANTHER" id="PTHR43818:SF11">
    <property type="entry name" value="BCDNA.GH03377"/>
    <property type="match status" value="1"/>
</dbReference>
<organism evidence="4 5">
    <name type="scientific">Handelsmanbacteria sp. (strain RIFCSPLOWO2_12_FULL_64_10)</name>
    <dbReference type="NCBI Taxonomy" id="1817868"/>
    <lineage>
        <taxon>Bacteria</taxon>
        <taxon>Candidatus Handelsmaniibacteriota</taxon>
    </lineage>
</organism>
<dbReference type="GO" id="GO:0016491">
    <property type="term" value="F:oxidoreductase activity"/>
    <property type="evidence" value="ECO:0007669"/>
    <property type="project" value="UniProtKB-KW"/>
</dbReference>